<dbReference type="SUPFAM" id="SSF88659">
    <property type="entry name" value="Sigma3 and sigma4 domains of RNA polymerase sigma factors"/>
    <property type="match status" value="1"/>
</dbReference>
<keyword evidence="5" id="KW-0804">Transcription</keyword>
<dbReference type="InterPro" id="IPR036388">
    <property type="entry name" value="WH-like_DNA-bd_sf"/>
</dbReference>
<evidence type="ECO:0000313" key="8">
    <source>
        <dbReference type="EMBL" id="MBE1604756.1"/>
    </source>
</evidence>
<dbReference type="SUPFAM" id="SSF88946">
    <property type="entry name" value="Sigma2 domain of RNA polymerase sigma factors"/>
    <property type="match status" value="1"/>
</dbReference>
<dbReference type="InterPro" id="IPR014305">
    <property type="entry name" value="RNA_pol_sigma-G_actinobac"/>
</dbReference>
<evidence type="ECO:0000256" key="1">
    <source>
        <dbReference type="ARBA" id="ARBA00010641"/>
    </source>
</evidence>
<dbReference type="AlphaFoldDB" id="A0A927RH17"/>
<dbReference type="PANTHER" id="PTHR43133">
    <property type="entry name" value="RNA POLYMERASE ECF-TYPE SIGMA FACTO"/>
    <property type="match status" value="1"/>
</dbReference>
<dbReference type="RefSeq" id="WP_202896194.1">
    <property type="nucleotide sequence ID" value="NZ_BAABJL010000248.1"/>
</dbReference>
<proteinExistence type="inferred from homology"/>
<dbReference type="SUPFAM" id="SSF54427">
    <property type="entry name" value="NTF2-like"/>
    <property type="match status" value="1"/>
</dbReference>
<sequence length="326" mass="35671">MLAGGLAIEDLEALRVPLTGYCYRLLGSSSDTDDAVQETLIRASSKRDQYDPSRARLSTWVHRIATNVCIDMLRAAKRRALVMDVGSTGDTADLGAPLPPDMWVEPMPDSRLLDSRDPGGVVLQRESVRLAFIAALQYLTPHQRAVLVLRDVLVFTAQETAEILHTTVPAVNSALQRARASLDANRPDPFDIYSPEDAGQRDLLRRYVTAFESHDIAELTAVLREDAVASMPPFQWRLEGAQKIAAVTGASDSCAGARLVPCPINGAPGFGQYRPSDGVLRPFALVSVDIRDGQITQLVTFLGTQHRFAEFGLPESLRAEHVRGDR</sequence>
<evidence type="ECO:0000259" key="7">
    <source>
        <dbReference type="Pfam" id="PF08281"/>
    </source>
</evidence>
<dbReference type="InterPro" id="IPR013249">
    <property type="entry name" value="RNA_pol_sigma70_r4_t2"/>
</dbReference>
<dbReference type="Proteomes" id="UP000638648">
    <property type="component" value="Unassembled WGS sequence"/>
</dbReference>
<dbReference type="CDD" id="cd06171">
    <property type="entry name" value="Sigma70_r4"/>
    <property type="match status" value="1"/>
</dbReference>
<name>A0A927RH17_9ACTN</name>
<keyword evidence="9" id="KW-1185">Reference proteome</keyword>
<evidence type="ECO:0000256" key="2">
    <source>
        <dbReference type="ARBA" id="ARBA00011344"/>
    </source>
</evidence>
<dbReference type="Gene3D" id="1.10.10.10">
    <property type="entry name" value="Winged helix-like DNA-binding domain superfamily/Winged helix DNA-binding domain"/>
    <property type="match status" value="1"/>
</dbReference>
<dbReference type="InterPro" id="IPR014284">
    <property type="entry name" value="RNA_pol_sigma-70_dom"/>
</dbReference>
<dbReference type="InterPro" id="IPR013325">
    <property type="entry name" value="RNA_pol_sigma_r2"/>
</dbReference>
<comment type="caution">
    <text evidence="8">The sequence shown here is derived from an EMBL/GenBank/DDBJ whole genome shotgun (WGS) entry which is preliminary data.</text>
</comment>
<evidence type="ECO:0000256" key="4">
    <source>
        <dbReference type="ARBA" id="ARBA00023082"/>
    </source>
</evidence>
<dbReference type="EMBL" id="JADBEM010000001">
    <property type="protein sequence ID" value="MBE1604756.1"/>
    <property type="molecule type" value="Genomic_DNA"/>
</dbReference>
<feature type="domain" description="RNA polymerase sigma factor 70 region 4 type 2" evidence="7">
    <location>
        <begin position="130"/>
        <end position="182"/>
    </location>
</feature>
<dbReference type="Gene3D" id="1.10.1740.10">
    <property type="match status" value="1"/>
</dbReference>
<organism evidence="8 9">
    <name type="scientific">Actinopolymorpha pittospori</name>
    <dbReference type="NCBI Taxonomy" id="648752"/>
    <lineage>
        <taxon>Bacteria</taxon>
        <taxon>Bacillati</taxon>
        <taxon>Actinomycetota</taxon>
        <taxon>Actinomycetes</taxon>
        <taxon>Propionibacteriales</taxon>
        <taxon>Actinopolymorphaceae</taxon>
        <taxon>Actinopolymorpha</taxon>
    </lineage>
</organism>
<evidence type="ECO:0000259" key="6">
    <source>
        <dbReference type="Pfam" id="PF04542"/>
    </source>
</evidence>
<reference evidence="8" key="1">
    <citation type="submission" date="2020-10" db="EMBL/GenBank/DDBJ databases">
        <title>Sequencing the genomes of 1000 actinobacteria strains.</title>
        <authorList>
            <person name="Klenk H.-P."/>
        </authorList>
    </citation>
    <scope>NUCLEOTIDE SEQUENCE</scope>
    <source>
        <strain evidence="8">DSM 45354</strain>
    </source>
</reference>
<dbReference type="NCBIfam" id="TIGR02960">
    <property type="entry name" value="SigX5"/>
    <property type="match status" value="1"/>
</dbReference>
<feature type="domain" description="RNA polymerase sigma-70 region 2" evidence="6">
    <location>
        <begin position="14"/>
        <end position="79"/>
    </location>
</feature>
<keyword evidence="4" id="KW-0731">Sigma factor</keyword>
<accession>A0A927RH17</accession>
<dbReference type="GO" id="GO:0006352">
    <property type="term" value="P:DNA-templated transcription initiation"/>
    <property type="evidence" value="ECO:0007669"/>
    <property type="project" value="InterPro"/>
</dbReference>
<dbReference type="Pfam" id="PF04542">
    <property type="entry name" value="Sigma70_r2"/>
    <property type="match status" value="1"/>
</dbReference>
<dbReference type="InterPro" id="IPR007627">
    <property type="entry name" value="RNA_pol_sigma70_r2"/>
</dbReference>
<dbReference type="InterPro" id="IPR032710">
    <property type="entry name" value="NTF2-like_dom_sf"/>
</dbReference>
<dbReference type="InterPro" id="IPR039425">
    <property type="entry name" value="RNA_pol_sigma-70-like"/>
</dbReference>
<evidence type="ECO:0000256" key="5">
    <source>
        <dbReference type="ARBA" id="ARBA00023163"/>
    </source>
</evidence>
<comment type="similarity">
    <text evidence="1">Belongs to the sigma-70 factor family. ECF subfamily.</text>
</comment>
<dbReference type="NCBIfam" id="TIGR02937">
    <property type="entry name" value="sigma70-ECF"/>
    <property type="match status" value="1"/>
</dbReference>
<evidence type="ECO:0000256" key="3">
    <source>
        <dbReference type="ARBA" id="ARBA00023015"/>
    </source>
</evidence>
<dbReference type="Gene3D" id="3.10.450.50">
    <property type="match status" value="1"/>
</dbReference>
<protein>
    <submittedName>
        <fullName evidence="8">RNA polymerase sigma-70 factor (ECF subfamily)</fullName>
    </submittedName>
</protein>
<dbReference type="InterPro" id="IPR013324">
    <property type="entry name" value="RNA_pol_sigma_r3/r4-like"/>
</dbReference>
<dbReference type="NCBIfam" id="NF006089">
    <property type="entry name" value="PRK08241.1"/>
    <property type="match status" value="1"/>
</dbReference>
<dbReference type="GO" id="GO:0003677">
    <property type="term" value="F:DNA binding"/>
    <property type="evidence" value="ECO:0007669"/>
    <property type="project" value="InterPro"/>
</dbReference>
<evidence type="ECO:0000313" key="9">
    <source>
        <dbReference type="Proteomes" id="UP000638648"/>
    </source>
</evidence>
<dbReference type="GO" id="GO:0016987">
    <property type="term" value="F:sigma factor activity"/>
    <property type="evidence" value="ECO:0007669"/>
    <property type="project" value="UniProtKB-KW"/>
</dbReference>
<keyword evidence="3" id="KW-0805">Transcription regulation</keyword>
<gene>
    <name evidence="8" type="ORF">HEB94_001604</name>
</gene>
<comment type="subunit">
    <text evidence="2">Interacts transiently with the RNA polymerase catalytic core formed by RpoA, RpoB, RpoC and RpoZ (2 alpha, 1 beta, 1 beta' and 1 omega subunit) to form the RNA polymerase holoenzyme that can initiate transcription.</text>
</comment>
<dbReference type="Pfam" id="PF08281">
    <property type="entry name" value="Sigma70_r4_2"/>
    <property type="match status" value="1"/>
</dbReference>
<dbReference type="PANTHER" id="PTHR43133:SF65">
    <property type="entry name" value="ECF RNA POLYMERASE SIGMA FACTOR SIGG"/>
    <property type="match status" value="1"/>
</dbReference>